<dbReference type="InterPro" id="IPR042099">
    <property type="entry name" value="ANL_N_sf"/>
</dbReference>
<dbReference type="PANTHER" id="PTHR43767:SF1">
    <property type="entry name" value="NONRIBOSOMAL PEPTIDE SYNTHASE PES1 (EUROFUNG)-RELATED"/>
    <property type="match status" value="1"/>
</dbReference>
<gene>
    <name evidence="3" type="ORF">KAK06_12740</name>
</gene>
<dbReference type="Gene3D" id="3.30.300.30">
    <property type="match status" value="1"/>
</dbReference>
<keyword evidence="4" id="KW-1185">Reference proteome</keyword>
<accession>A0A940YKS8</accession>
<dbReference type="InterPro" id="IPR000873">
    <property type="entry name" value="AMP-dep_synth/lig_dom"/>
</dbReference>
<comment type="caution">
    <text evidence="3">The sequence shown here is derived from an EMBL/GenBank/DDBJ whole genome shotgun (WGS) entry which is preliminary data.</text>
</comment>
<dbReference type="InterPro" id="IPR025110">
    <property type="entry name" value="AMP-bd_C"/>
</dbReference>
<proteinExistence type="predicted"/>
<dbReference type="Gene3D" id="3.40.50.12780">
    <property type="entry name" value="N-terminal domain of ligase-like"/>
    <property type="match status" value="1"/>
</dbReference>
<evidence type="ECO:0000259" key="1">
    <source>
        <dbReference type="Pfam" id="PF00501"/>
    </source>
</evidence>
<dbReference type="GO" id="GO:0016878">
    <property type="term" value="F:acid-thiol ligase activity"/>
    <property type="evidence" value="ECO:0007669"/>
    <property type="project" value="UniProtKB-ARBA"/>
</dbReference>
<evidence type="ECO:0000259" key="2">
    <source>
        <dbReference type="Pfam" id="PF13193"/>
    </source>
</evidence>
<dbReference type="SUPFAM" id="SSF56801">
    <property type="entry name" value="Acetyl-CoA synthetase-like"/>
    <property type="match status" value="1"/>
</dbReference>
<feature type="domain" description="AMP-dependent synthetase/ligase" evidence="1">
    <location>
        <begin position="30"/>
        <end position="417"/>
    </location>
</feature>
<dbReference type="RefSeq" id="WP_210802489.1">
    <property type="nucleotide sequence ID" value="NZ_JAGQDE010000010.1"/>
</dbReference>
<dbReference type="Proteomes" id="UP000678374">
    <property type="component" value="Unassembled WGS sequence"/>
</dbReference>
<evidence type="ECO:0000313" key="4">
    <source>
        <dbReference type="Proteomes" id="UP000678374"/>
    </source>
</evidence>
<dbReference type="InterPro" id="IPR045851">
    <property type="entry name" value="AMP-bd_C_sf"/>
</dbReference>
<dbReference type="Pfam" id="PF00501">
    <property type="entry name" value="AMP-binding"/>
    <property type="match status" value="1"/>
</dbReference>
<dbReference type="InterPro" id="IPR050237">
    <property type="entry name" value="ATP-dep_AMP-bd_enzyme"/>
</dbReference>
<dbReference type="AlphaFoldDB" id="A0A940YKS8"/>
<evidence type="ECO:0000313" key="3">
    <source>
        <dbReference type="EMBL" id="MBQ0959811.1"/>
    </source>
</evidence>
<dbReference type="NCBIfam" id="NF006181">
    <property type="entry name" value="PRK08314.1"/>
    <property type="match status" value="1"/>
</dbReference>
<dbReference type="PROSITE" id="PS00455">
    <property type="entry name" value="AMP_BINDING"/>
    <property type="match status" value="1"/>
</dbReference>
<feature type="domain" description="AMP-binding enzyme C-terminal" evidence="2">
    <location>
        <begin position="471"/>
        <end position="548"/>
    </location>
</feature>
<name>A0A940YKS8_9BURK</name>
<dbReference type="PANTHER" id="PTHR43767">
    <property type="entry name" value="LONG-CHAIN-FATTY-ACID--COA LIGASE"/>
    <property type="match status" value="1"/>
</dbReference>
<sequence>MSTPPHHRHWPPGVPFTIEVPDESLWDGLARRATATPDEPGLFFLGSAFTWGALARDARHLAGALQRLGLGAGDRVLLFSQNCPQFVVAFHAVLAAGGVVVPVNPMNKADELEHYLRDTGARHAIASSDIAAELGRATAACPGLAHLVVFDLADALPTHTTGDDWPATWRAWLPQRHPLPAAGAAAVHVWSALLARAIEPALVPRRGDDLALLPYTSGTTGHAKGCMHTHATLLHNALGSVRWQDMRPCDTHLIVAPMFHITGLVVGLLAGLHSGGRLVVLPRWDRRVAARAIGEHRVTHWANIPTMVIDLLSGDDLDQYQLGSLRYIGGGGASMPDAVGERLQAQFGLRYVEGYGLTETAAPTHCNPMHAPRLRCLGIPFIGTSALVVDPDTLAPLPDGQAGEIVVRGPQLFKGYWANERATAAAFVEIDGQRWFRTGDLGTRDADGYYTIADRLKRMINASGFKVWPAEVESLLLRHPAIKEACVIAMRDAYRGESPKALVVLHDAQRGRVTPEAIVAWAREHMAAYKVPREVALVDELPRTASGKVLWRRAQAAQDALEVSR</sequence>
<dbReference type="EMBL" id="JAGQDE010000010">
    <property type="protein sequence ID" value="MBQ0959811.1"/>
    <property type="molecule type" value="Genomic_DNA"/>
</dbReference>
<protein>
    <submittedName>
        <fullName evidence="3">AMP-binding protein</fullName>
    </submittedName>
</protein>
<dbReference type="InterPro" id="IPR020845">
    <property type="entry name" value="AMP-binding_CS"/>
</dbReference>
<organism evidence="3 4">
    <name type="scientific">Ideonella aquatica</name>
    <dbReference type="NCBI Taxonomy" id="2824119"/>
    <lineage>
        <taxon>Bacteria</taxon>
        <taxon>Pseudomonadati</taxon>
        <taxon>Pseudomonadota</taxon>
        <taxon>Betaproteobacteria</taxon>
        <taxon>Burkholderiales</taxon>
        <taxon>Sphaerotilaceae</taxon>
        <taxon>Ideonella</taxon>
    </lineage>
</organism>
<dbReference type="Pfam" id="PF13193">
    <property type="entry name" value="AMP-binding_C"/>
    <property type="match status" value="1"/>
</dbReference>
<reference evidence="3" key="1">
    <citation type="submission" date="2021-04" db="EMBL/GenBank/DDBJ databases">
        <title>The genome sequence of Ideonella sp. 4Y11.</title>
        <authorList>
            <person name="Liu Y."/>
        </authorList>
    </citation>
    <scope>NUCLEOTIDE SEQUENCE</scope>
    <source>
        <strain evidence="3">4Y11</strain>
    </source>
</reference>